<evidence type="ECO:0000313" key="4">
    <source>
        <dbReference type="EMBL" id="KJY58580.1"/>
    </source>
</evidence>
<gene>
    <name evidence="4" type="ORF">JF74_00830</name>
</gene>
<dbReference type="PATRIC" id="fig|1218507.3.peg.237"/>
<dbReference type="PANTHER" id="PTHR43479">
    <property type="entry name" value="ACREF/ENVCD OPERON REPRESSOR-RELATED"/>
    <property type="match status" value="1"/>
</dbReference>
<dbReference type="PANTHER" id="PTHR43479:SF7">
    <property type="entry name" value="TETR-FAMILY TRANSCRIPTIONAL REGULATOR"/>
    <property type="match status" value="1"/>
</dbReference>
<protein>
    <recommendedName>
        <fullName evidence="3">HTH tetR-type domain-containing protein</fullName>
    </recommendedName>
</protein>
<dbReference type="STRING" id="1218507.JF74_00830"/>
<name>A0A0F4LJ34_9LACO</name>
<evidence type="ECO:0000313" key="5">
    <source>
        <dbReference type="Proteomes" id="UP000033531"/>
    </source>
</evidence>
<dbReference type="HOGENOM" id="CLU_1501663_0_0_9"/>
<feature type="DNA-binding region" description="H-T-H motif" evidence="2">
    <location>
        <begin position="29"/>
        <end position="48"/>
    </location>
</feature>
<accession>A0A0F4LJ34</accession>
<dbReference type="Gene3D" id="1.10.357.10">
    <property type="entry name" value="Tetracycline Repressor, domain 2"/>
    <property type="match status" value="1"/>
</dbReference>
<evidence type="ECO:0000259" key="3">
    <source>
        <dbReference type="PROSITE" id="PS50977"/>
    </source>
</evidence>
<keyword evidence="1 2" id="KW-0238">DNA-binding</keyword>
<dbReference type="InterPro" id="IPR001647">
    <property type="entry name" value="HTH_TetR"/>
</dbReference>
<proteinExistence type="predicted"/>
<feature type="domain" description="HTH tetR-type" evidence="3">
    <location>
        <begin position="6"/>
        <end position="66"/>
    </location>
</feature>
<sequence length="184" mass="21302">MEKQNPSLELRLSNALFSLLSDKDYEQITISDITRKTKVARTTFYICFDNKDELLRFSINRYMIPFVAGLRNSLELKPKDNMTRTIAALSDIAPQIKFLPLLLSIKTTTFNPSREIENNVKNEIRQILQKQQIDPAILEYFASLYFVSLLETQKWWAQHPKVAPAKVAQLIHQSCYHGLISLLN</sequence>
<dbReference type="PROSITE" id="PS50977">
    <property type="entry name" value="HTH_TETR_2"/>
    <property type="match status" value="1"/>
</dbReference>
<reference evidence="4 5" key="1">
    <citation type="submission" date="2015-01" db="EMBL/GenBank/DDBJ databases">
        <title>Comparative genomics of the lactic acid bacteria isolated from the honey bee gut.</title>
        <authorList>
            <person name="Ellegaard K.M."/>
            <person name="Tamarit D."/>
            <person name="Javelind E."/>
            <person name="Olofsson T."/>
            <person name="Andersson S.G."/>
            <person name="Vasquez A."/>
        </authorList>
    </citation>
    <scope>NUCLEOTIDE SEQUENCE [LARGE SCALE GENOMIC DNA]</scope>
    <source>
        <strain evidence="4 5">Hma8</strain>
    </source>
</reference>
<dbReference type="SUPFAM" id="SSF46689">
    <property type="entry name" value="Homeodomain-like"/>
    <property type="match status" value="1"/>
</dbReference>
<dbReference type="EMBL" id="JXLI01000003">
    <property type="protein sequence ID" value="KJY58580.1"/>
    <property type="molecule type" value="Genomic_DNA"/>
</dbReference>
<dbReference type="Proteomes" id="UP000033531">
    <property type="component" value="Unassembled WGS sequence"/>
</dbReference>
<comment type="caution">
    <text evidence="4">The sequence shown here is derived from an EMBL/GenBank/DDBJ whole genome shotgun (WGS) entry which is preliminary data.</text>
</comment>
<evidence type="ECO:0000256" key="2">
    <source>
        <dbReference type="PROSITE-ProRule" id="PRU00335"/>
    </source>
</evidence>
<dbReference type="Pfam" id="PF00440">
    <property type="entry name" value="TetR_N"/>
    <property type="match status" value="1"/>
</dbReference>
<dbReference type="RefSeq" id="WP_052724606.1">
    <property type="nucleotide sequence ID" value="NZ_JBHTMT010000009.1"/>
</dbReference>
<dbReference type="AlphaFoldDB" id="A0A0F4LJ34"/>
<dbReference type="InterPro" id="IPR050624">
    <property type="entry name" value="HTH-type_Tx_Regulator"/>
</dbReference>
<dbReference type="InterPro" id="IPR009057">
    <property type="entry name" value="Homeodomain-like_sf"/>
</dbReference>
<organism evidence="4 5">
    <name type="scientific">Lactobacillus melliventris</name>
    <dbReference type="NCBI Taxonomy" id="1218507"/>
    <lineage>
        <taxon>Bacteria</taxon>
        <taxon>Bacillati</taxon>
        <taxon>Bacillota</taxon>
        <taxon>Bacilli</taxon>
        <taxon>Lactobacillales</taxon>
        <taxon>Lactobacillaceae</taxon>
        <taxon>Lactobacillus</taxon>
    </lineage>
</organism>
<dbReference type="GO" id="GO:0003677">
    <property type="term" value="F:DNA binding"/>
    <property type="evidence" value="ECO:0007669"/>
    <property type="project" value="UniProtKB-UniRule"/>
</dbReference>
<evidence type="ECO:0000256" key="1">
    <source>
        <dbReference type="ARBA" id="ARBA00023125"/>
    </source>
</evidence>
<dbReference type="OrthoDB" id="9810250at2"/>